<sequence length="52" mass="6166">MIKTINKNLKYSVVKKFINFDHDKYAQRIIIVDGKAAIRIKGRLYKMIIAKR</sequence>
<comment type="caution">
    <text evidence="1">The sequence shown here is derived from an EMBL/GenBank/DDBJ whole genome shotgun (WGS) entry which is preliminary data.</text>
</comment>
<reference evidence="1 2" key="1">
    <citation type="journal article" date="2015" name="Nature">
        <title>rRNA introns, odd ribosomes, and small enigmatic genomes across a large radiation of phyla.</title>
        <authorList>
            <person name="Brown C.T."/>
            <person name="Hug L.A."/>
            <person name="Thomas B.C."/>
            <person name="Sharon I."/>
            <person name="Castelle C.J."/>
            <person name="Singh A."/>
            <person name="Wilkins M.J."/>
            <person name="Williams K.H."/>
            <person name="Banfield J.F."/>
        </authorList>
    </citation>
    <scope>NUCLEOTIDE SEQUENCE [LARGE SCALE GENOMIC DNA]</scope>
</reference>
<proteinExistence type="predicted"/>
<protein>
    <submittedName>
        <fullName evidence="1">Uncharacterized protein</fullName>
    </submittedName>
</protein>
<dbReference type="Proteomes" id="UP000034086">
    <property type="component" value="Unassembled WGS sequence"/>
</dbReference>
<evidence type="ECO:0000313" key="2">
    <source>
        <dbReference type="Proteomes" id="UP000034086"/>
    </source>
</evidence>
<accession>A0A0G1PCU4</accession>
<dbReference type="EMBL" id="LCKQ01000020">
    <property type="protein sequence ID" value="KKU03238.1"/>
    <property type="molecule type" value="Genomic_DNA"/>
</dbReference>
<dbReference type="AlphaFoldDB" id="A0A0G1PCU4"/>
<organism evidence="1 2">
    <name type="scientific">Candidatus Woesebacteria bacterium GW2011_GWE1_45_18</name>
    <dbReference type="NCBI Taxonomy" id="1618598"/>
    <lineage>
        <taxon>Bacteria</taxon>
        <taxon>Candidatus Woeseibacteriota</taxon>
    </lineage>
</organism>
<name>A0A0G1PCU4_9BACT</name>
<evidence type="ECO:0000313" key="1">
    <source>
        <dbReference type="EMBL" id="KKU03238.1"/>
    </source>
</evidence>
<gene>
    <name evidence="1" type="ORF">UX03_C0020G0011</name>
</gene>